<dbReference type="PANTHER" id="PTHR12112">
    <property type="entry name" value="BNIP - RELATED"/>
    <property type="match status" value="1"/>
</dbReference>
<dbReference type="Gene3D" id="3.10.310.20">
    <property type="entry name" value="DHHA2 domain"/>
    <property type="match status" value="1"/>
</dbReference>
<dbReference type="PANTHER" id="PTHR12112:SF39">
    <property type="entry name" value="EG:152A3.5 PROTEIN (FBGN0003116_PN PROTEIN)"/>
    <property type="match status" value="1"/>
</dbReference>
<organism evidence="3 4">
    <name type="scientific">Loxostege sticticalis</name>
    <name type="common">Beet webworm moth</name>
    <dbReference type="NCBI Taxonomy" id="481309"/>
    <lineage>
        <taxon>Eukaryota</taxon>
        <taxon>Metazoa</taxon>
        <taxon>Ecdysozoa</taxon>
        <taxon>Arthropoda</taxon>
        <taxon>Hexapoda</taxon>
        <taxon>Insecta</taxon>
        <taxon>Pterygota</taxon>
        <taxon>Neoptera</taxon>
        <taxon>Endopterygota</taxon>
        <taxon>Lepidoptera</taxon>
        <taxon>Glossata</taxon>
        <taxon>Ditrysia</taxon>
        <taxon>Pyraloidea</taxon>
        <taxon>Crambidae</taxon>
        <taxon>Pyraustinae</taxon>
        <taxon>Loxostege</taxon>
    </lineage>
</organism>
<evidence type="ECO:0000313" key="3">
    <source>
        <dbReference type="EMBL" id="KAL0808978.1"/>
    </source>
</evidence>
<protein>
    <recommendedName>
        <fullName evidence="2">DHHA2 domain-containing protein</fullName>
    </recommendedName>
</protein>
<dbReference type="AlphaFoldDB" id="A0ABD0S4H1"/>
<dbReference type="SUPFAM" id="SSF64182">
    <property type="entry name" value="DHH phosphoesterases"/>
    <property type="match status" value="1"/>
</dbReference>
<feature type="domain" description="DHHA2" evidence="2">
    <location>
        <begin position="248"/>
        <end position="387"/>
    </location>
</feature>
<dbReference type="InterPro" id="IPR038222">
    <property type="entry name" value="DHHA2_dom_sf"/>
</dbReference>
<sequence length="393" mass="44818">MDEYFTSTLDKLRTDNYGELTLVLGNESCDLDSAVSALVYSIFLHWQYQQIKCKVCTKINRNEDMYKDDIFVAILNVARDDYELKTEVVYFFKEHGITAEKLIFRNDLDLKQLVPTKRAKVVLVDHHTLSSNDQFLSPYVTEIIDHRPIDKSSWGYKDDTRSTIETVGSCCTLIAQRVKDLAALVAKDVDFFNAYPACSDMLHSTIILDTVNFSQDLKKATPHDEDIILFLETLLKPSDYEAERKSKLDRLSQAKSDVSSLTPAQLLKKDVKIFGSVLVPSFPILVQEFLRKPGAQQALSEALAKRECSVALLLGMDYKEGMKRDTAVYSTQPERADRLSAFIEQWTSPPLQLSPLAPPSEAPCHYYKQLNLTATRKQYIPVLNEYLNDKRFI</sequence>
<name>A0ABD0S4H1_LOXSC</name>
<dbReference type="InterPro" id="IPR004097">
    <property type="entry name" value="DHHA2"/>
</dbReference>
<dbReference type="EMBL" id="JBEDNZ010000030">
    <property type="protein sequence ID" value="KAL0808978.1"/>
    <property type="molecule type" value="Genomic_DNA"/>
</dbReference>
<dbReference type="Gene3D" id="3.90.1640.10">
    <property type="entry name" value="inorganic pyrophosphatase (n-terminal core)"/>
    <property type="match status" value="1"/>
</dbReference>
<dbReference type="InterPro" id="IPR038763">
    <property type="entry name" value="DHH_sf"/>
</dbReference>
<comment type="caution">
    <text evidence="3">The sequence shown here is derived from an EMBL/GenBank/DDBJ whole genome shotgun (WGS) entry which is preliminary data.</text>
</comment>
<evidence type="ECO:0000259" key="2">
    <source>
        <dbReference type="SMART" id="SM01131"/>
    </source>
</evidence>
<comment type="similarity">
    <text evidence="1">Belongs to the PPase class C family. Prune subfamily.</text>
</comment>
<dbReference type="Proteomes" id="UP001549921">
    <property type="component" value="Unassembled WGS sequence"/>
</dbReference>
<dbReference type="SMART" id="SM01131">
    <property type="entry name" value="DHHA2"/>
    <property type="match status" value="1"/>
</dbReference>
<accession>A0ABD0S4H1</accession>
<reference evidence="3 4" key="1">
    <citation type="submission" date="2024-06" db="EMBL/GenBank/DDBJ databases">
        <title>A chromosome-level genome assembly of beet webworm, Loxostege sticticalis.</title>
        <authorList>
            <person name="Zhang Y."/>
        </authorList>
    </citation>
    <scope>NUCLEOTIDE SEQUENCE [LARGE SCALE GENOMIC DNA]</scope>
    <source>
        <strain evidence="3">AQ028</strain>
        <tissue evidence="3">Male pupae</tissue>
    </source>
</reference>
<proteinExistence type="inferred from homology"/>
<dbReference type="Pfam" id="PF02833">
    <property type="entry name" value="DHHA2"/>
    <property type="match status" value="1"/>
</dbReference>
<evidence type="ECO:0000313" key="4">
    <source>
        <dbReference type="Proteomes" id="UP001549921"/>
    </source>
</evidence>
<gene>
    <name evidence="3" type="ORF">ABMA28_012635</name>
</gene>
<evidence type="ECO:0000256" key="1">
    <source>
        <dbReference type="ARBA" id="ARBA00010331"/>
    </source>
</evidence>